<comment type="caution">
    <text evidence="2">The sequence shown here is derived from an EMBL/GenBank/DDBJ whole genome shotgun (WGS) entry which is preliminary data.</text>
</comment>
<evidence type="ECO:0000313" key="2">
    <source>
        <dbReference type="EMBL" id="MDT0304843.1"/>
    </source>
</evidence>
<dbReference type="EMBL" id="JAVREK010000030">
    <property type="protein sequence ID" value="MDT0304843.1"/>
    <property type="molecule type" value="Genomic_DNA"/>
</dbReference>
<protein>
    <recommendedName>
        <fullName evidence="4">DUF3558 domain-containing protein</fullName>
    </recommendedName>
</protein>
<name>A0ABU2L0I3_9ACTN</name>
<sequence>MSEQPGTLRRNQGVRGWRAFFLMFGCGTTAALLVVGMFVGTIRMLGSAVAQGGESPMDGVSGGSWEPAPSMTAGALDLCSTLETSSQTGAFKSMFPKRLDEDDDYADPGPGSQRRMISDDCEWALISPDYGDWEMRLYYKASAVQGSEEARLDDARARFHDIQATMPGKFSELKGTEEVDDIGEQGFAQYGKPREGGSKSLYIFLGRSRSGVFRMDISSVSQEVPAKEFRQLTRSLAPVLATRIERILPA</sequence>
<dbReference type="RefSeq" id="WP_311547350.1">
    <property type="nucleotide sequence ID" value="NZ_JAVREK010000030.1"/>
</dbReference>
<keyword evidence="1" id="KW-1133">Transmembrane helix</keyword>
<evidence type="ECO:0008006" key="4">
    <source>
        <dbReference type="Google" id="ProtNLM"/>
    </source>
</evidence>
<organism evidence="2 3">
    <name type="scientific">Streptomonospora wellingtoniae</name>
    <dbReference type="NCBI Taxonomy" id="3075544"/>
    <lineage>
        <taxon>Bacteria</taxon>
        <taxon>Bacillati</taxon>
        <taxon>Actinomycetota</taxon>
        <taxon>Actinomycetes</taxon>
        <taxon>Streptosporangiales</taxon>
        <taxon>Nocardiopsidaceae</taxon>
        <taxon>Streptomonospora</taxon>
    </lineage>
</organism>
<keyword evidence="3" id="KW-1185">Reference proteome</keyword>
<keyword evidence="1" id="KW-0472">Membrane</keyword>
<feature type="transmembrane region" description="Helical" evidence="1">
    <location>
        <begin position="20"/>
        <end position="39"/>
    </location>
</feature>
<dbReference type="Proteomes" id="UP001183226">
    <property type="component" value="Unassembled WGS sequence"/>
</dbReference>
<reference evidence="3" key="1">
    <citation type="submission" date="2023-07" db="EMBL/GenBank/DDBJ databases">
        <title>30 novel species of actinomycetes from the DSMZ collection.</title>
        <authorList>
            <person name="Nouioui I."/>
        </authorList>
    </citation>
    <scope>NUCLEOTIDE SEQUENCE [LARGE SCALE GENOMIC DNA]</scope>
    <source>
        <strain evidence="3">DSM 45055</strain>
    </source>
</reference>
<gene>
    <name evidence="2" type="ORF">RM446_22215</name>
</gene>
<keyword evidence="1" id="KW-0812">Transmembrane</keyword>
<evidence type="ECO:0000313" key="3">
    <source>
        <dbReference type="Proteomes" id="UP001183226"/>
    </source>
</evidence>
<evidence type="ECO:0000256" key="1">
    <source>
        <dbReference type="SAM" id="Phobius"/>
    </source>
</evidence>
<accession>A0ABU2L0I3</accession>
<proteinExistence type="predicted"/>